<keyword evidence="3" id="KW-1185">Reference proteome</keyword>
<evidence type="ECO:0000313" key="2">
    <source>
        <dbReference type="EMBL" id="AEV33379.1"/>
    </source>
</evidence>
<keyword evidence="1" id="KW-0472">Membrane</keyword>
<evidence type="ECO:0008006" key="4">
    <source>
        <dbReference type="Google" id="ProtNLM"/>
    </source>
</evidence>
<accession>G8R714</accession>
<dbReference type="HOGENOM" id="CLU_133146_0_1_10"/>
<sequence>MSGLNTILSGTCPCCQKSKVFEKSTIVTLFEIPKMRDNCNNCGYKFTKEPGFFFGAMYVSYGLIVAQMLTVAVVSKFILDLENLPTVFAMGITALLFSKINFRLSRLIWMQLFLKKAECN</sequence>
<dbReference type="InterPro" id="IPR009325">
    <property type="entry name" value="DUF983"/>
</dbReference>
<dbReference type="RefSeq" id="WP_014202728.1">
    <property type="nucleotide sequence ID" value="NC_016599.1"/>
</dbReference>
<dbReference type="OrthoDB" id="9790326at2"/>
<evidence type="ECO:0000313" key="3">
    <source>
        <dbReference type="Proteomes" id="UP000005631"/>
    </source>
</evidence>
<evidence type="ECO:0000256" key="1">
    <source>
        <dbReference type="SAM" id="Phobius"/>
    </source>
</evidence>
<keyword evidence="1" id="KW-1133">Transmembrane helix</keyword>
<keyword evidence="1" id="KW-0812">Transmembrane</keyword>
<reference evidence="2 3" key="1">
    <citation type="journal article" date="2012" name="Stand. Genomic Sci.">
        <title>Genome sequence of the orange-pigmented seawater bacterium Owenweeksia hongkongensis type strain (UST20020801(T)).</title>
        <authorList>
            <person name="Riedel T."/>
            <person name="Held B."/>
            <person name="Nolan M."/>
            <person name="Lucas S."/>
            <person name="Lapidus A."/>
            <person name="Tice H."/>
            <person name="Del Rio T.G."/>
            <person name="Cheng J.F."/>
            <person name="Han C."/>
            <person name="Tapia R."/>
            <person name="Goodwin L.A."/>
            <person name="Pitluck S."/>
            <person name="Liolios K."/>
            <person name="Mavromatis K."/>
            <person name="Pagani I."/>
            <person name="Ivanova N."/>
            <person name="Mikhailova N."/>
            <person name="Pati A."/>
            <person name="Chen A."/>
            <person name="Palaniappan K."/>
            <person name="Rohde M."/>
            <person name="Tindall B.J."/>
            <person name="Detter J.C."/>
            <person name="Goker M."/>
            <person name="Woyke T."/>
            <person name="Bristow J."/>
            <person name="Eisen J.A."/>
            <person name="Markowitz V."/>
            <person name="Hugenholtz P."/>
            <person name="Klenk H.P."/>
            <person name="Kyrpides N.C."/>
        </authorList>
    </citation>
    <scope>NUCLEOTIDE SEQUENCE</scope>
    <source>
        <strain evidence="3">DSM 17368 / JCM 12287 / NRRL B-23963</strain>
    </source>
</reference>
<dbReference type="EMBL" id="CP003156">
    <property type="protein sequence ID" value="AEV33379.1"/>
    <property type="molecule type" value="Genomic_DNA"/>
</dbReference>
<protein>
    <recommendedName>
        <fullName evidence="4">DUF983 domain-containing protein</fullName>
    </recommendedName>
</protein>
<dbReference type="STRING" id="926562.Oweho_2409"/>
<dbReference type="AlphaFoldDB" id="G8R714"/>
<feature type="transmembrane region" description="Helical" evidence="1">
    <location>
        <begin position="84"/>
        <end position="102"/>
    </location>
</feature>
<feature type="transmembrane region" description="Helical" evidence="1">
    <location>
        <begin position="52"/>
        <end position="78"/>
    </location>
</feature>
<name>G8R714_OWEHD</name>
<dbReference type="KEGG" id="oho:Oweho_2409"/>
<dbReference type="Proteomes" id="UP000005631">
    <property type="component" value="Chromosome"/>
</dbReference>
<dbReference type="eggNOG" id="COG5349">
    <property type="taxonomic scope" value="Bacteria"/>
</dbReference>
<organism evidence="2 3">
    <name type="scientific">Owenweeksia hongkongensis (strain DSM 17368 / CIP 108786 / JCM 12287 / NRRL B-23963 / UST20020801)</name>
    <dbReference type="NCBI Taxonomy" id="926562"/>
    <lineage>
        <taxon>Bacteria</taxon>
        <taxon>Pseudomonadati</taxon>
        <taxon>Bacteroidota</taxon>
        <taxon>Flavobacteriia</taxon>
        <taxon>Flavobacteriales</taxon>
        <taxon>Owenweeksiaceae</taxon>
        <taxon>Owenweeksia</taxon>
    </lineage>
</organism>
<dbReference type="Pfam" id="PF06170">
    <property type="entry name" value="DUF983"/>
    <property type="match status" value="1"/>
</dbReference>
<gene>
    <name evidence="2" type="ordered locus">Oweho_2409</name>
</gene>
<proteinExistence type="predicted"/>